<dbReference type="PRINTS" id="PR00691">
    <property type="entry name" value="ADHESINB"/>
</dbReference>
<comment type="subcellular location">
    <subcellularLocation>
        <location evidence="1">Cell envelope</location>
    </subcellularLocation>
</comment>
<dbReference type="SUPFAM" id="SSF53807">
    <property type="entry name" value="Helical backbone' metal receptor"/>
    <property type="match status" value="1"/>
</dbReference>
<name>A0A1H9R3H7_9LACT</name>
<dbReference type="PANTHER" id="PTHR42953">
    <property type="entry name" value="HIGH-AFFINITY ZINC UPTAKE SYSTEM PROTEIN ZNUA-RELATED"/>
    <property type="match status" value="1"/>
</dbReference>
<feature type="chain" id="PRO_5011772380" evidence="6">
    <location>
        <begin position="26"/>
        <end position="309"/>
    </location>
</feature>
<feature type="signal peptide" evidence="6">
    <location>
        <begin position="1"/>
        <end position="25"/>
    </location>
</feature>
<dbReference type="Pfam" id="PF01297">
    <property type="entry name" value="ZnuA"/>
    <property type="match status" value="1"/>
</dbReference>
<dbReference type="STRING" id="142588.SAMN04488559_1032"/>
<dbReference type="OrthoDB" id="9793396at2"/>
<dbReference type="Proteomes" id="UP000198948">
    <property type="component" value="Unassembled WGS sequence"/>
</dbReference>
<dbReference type="InterPro" id="IPR050492">
    <property type="entry name" value="Bact_metal-bind_prot9"/>
</dbReference>
<reference evidence="7 8" key="1">
    <citation type="submission" date="2016-10" db="EMBL/GenBank/DDBJ databases">
        <authorList>
            <person name="de Groot N.N."/>
        </authorList>
    </citation>
    <scope>NUCLEOTIDE SEQUENCE [LARGE SCALE GENOMIC DNA]</scope>
    <source>
        <strain evidence="7 8">DSM 13760</strain>
    </source>
</reference>
<evidence type="ECO:0000313" key="7">
    <source>
        <dbReference type="EMBL" id="SER66599.1"/>
    </source>
</evidence>
<evidence type="ECO:0000256" key="6">
    <source>
        <dbReference type="SAM" id="SignalP"/>
    </source>
</evidence>
<organism evidence="7 8">
    <name type="scientific">Isobaculum melis</name>
    <dbReference type="NCBI Taxonomy" id="142588"/>
    <lineage>
        <taxon>Bacteria</taxon>
        <taxon>Bacillati</taxon>
        <taxon>Bacillota</taxon>
        <taxon>Bacilli</taxon>
        <taxon>Lactobacillales</taxon>
        <taxon>Carnobacteriaceae</taxon>
        <taxon>Isobaculum</taxon>
    </lineage>
</organism>
<sequence length="309" mass="33556">MKKIRLIAAVLMLSLLAIGCSGKTADSQDHDKINIVTTTTMLTDLVQTIGGEHVSVKGLMGTGVDPHLYQASAGDVIKMQEADMVVYTGLHLEGKMGDVFASLDKVGKDVIAIENGLDESRLIVSDDDGVSYDPHIWFDVANWKAAAKEVTKGLIAKDPTNEADYQQHLTDYLVELDELEIYIEKRVAELSEDQRILVTAHDAFEYFGQAYDFKVVGIQGISTVSEAGTGDVSEMANFIVKHHVKAIFVESSVSPKTIQALQAAVKAKGAAIEIGGELYSDSLGDKQSGDETYIKTFKKNVDIIVDSLK</sequence>
<dbReference type="GO" id="GO:0030313">
    <property type="term" value="C:cell envelope"/>
    <property type="evidence" value="ECO:0007669"/>
    <property type="project" value="UniProtKB-SubCell"/>
</dbReference>
<comment type="similarity">
    <text evidence="5">Belongs to the bacterial solute-binding protein 9 family.</text>
</comment>
<dbReference type="PANTHER" id="PTHR42953:SF1">
    <property type="entry name" value="METAL-BINDING PROTEIN HI_0362-RELATED"/>
    <property type="match status" value="1"/>
</dbReference>
<evidence type="ECO:0000256" key="5">
    <source>
        <dbReference type="RuleBase" id="RU003512"/>
    </source>
</evidence>
<dbReference type="GO" id="GO:0046872">
    <property type="term" value="F:metal ion binding"/>
    <property type="evidence" value="ECO:0007669"/>
    <property type="project" value="UniProtKB-KW"/>
</dbReference>
<dbReference type="Gene3D" id="3.40.50.1980">
    <property type="entry name" value="Nitrogenase molybdenum iron protein domain"/>
    <property type="match status" value="2"/>
</dbReference>
<evidence type="ECO:0000256" key="4">
    <source>
        <dbReference type="ARBA" id="ARBA00022729"/>
    </source>
</evidence>
<dbReference type="InterPro" id="IPR006129">
    <property type="entry name" value="AdhesinB"/>
</dbReference>
<dbReference type="PRINTS" id="PR00690">
    <property type="entry name" value="ADHESNFAMILY"/>
</dbReference>
<evidence type="ECO:0000256" key="3">
    <source>
        <dbReference type="ARBA" id="ARBA00022723"/>
    </source>
</evidence>
<dbReference type="GO" id="GO:0007155">
    <property type="term" value="P:cell adhesion"/>
    <property type="evidence" value="ECO:0007669"/>
    <property type="project" value="InterPro"/>
</dbReference>
<evidence type="ECO:0000256" key="1">
    <source>
        <dbReference type="ARBA" id="ARBA00004196"/>
    </source>
</evidence>
<dbReference type="EMBL" id="FOHA01000003">
    <property type="protein sequence ID" value="SER66599.1"/>
    <property type="molecule type" value="Genomic_DNA"/>
</dbReference>
<keyword evidence="3" id="KW-0479">Metal-binding</keyword>
<dbReference type="PROSITE" id="PS51257">
    <property type="entry name" value="PROKAR_LIPOPROTEIN"/>
    <property type="match status" value="1"/>
</dbReference>
<dbReference type="AlphaFoldDB" id="A0A1H9R3H7"/>
<dbReference type="RefSeq" id="WP_092650371.1">
    <property type="nucleotide sequence ID" value="NZ_FOHA01000003.1"/>
</dbReference>
<gene>
    <name evidence="7" type="ORF">SAMN04488559_1032</name>
</gene>
<accession>A0A1H9R3H7</accession>
<keyword evidence="4 6" id="KW-0732">Signal</keyword>
<keyword evidence="2 5" id="KW-0813">Transport</keyword>
<dbReference type="InterPro" id="IPR006128">
    <property type="entry name" value="Lipoprotein_PsaA-like"/>
</dbReference>
<evidence type="ECO:0000256" key="2">
    <source>
        <dbReference type="ARBA" id="ARBA00022448"/>
    </source>
</evidence>
<dbReference type="GO" id="GO:0030001">
    <property type="term" value="P:metal ion transport"/>
    <property type="evidence" value="ECO:0007669"/>
    <property type="project" value="InterPro"/>
</dbReference>
<proteinExistence type="inferred from homology"/>
<dbReference type="InterPro" id="IPR006127">
    <property type="entry name" value="ZnuA-like"/>
</dbReference>
<protein>
    <submittedName>
        <fullName evidence="7">Manganese/zinc/iron transport system substrate-binding protein</fullName>
    </submittedName>
</protein>
<keyword evidence="8" id="KW-1185">Reference proteome</keyword>
<evidence type="ECO:0000313" key="8">
    <source>
        <dbReference type="Proteomes" id="UP000198948"/>
    </source>
</evidence>